<protein>
    <submittedName>
        <fullName evidence="2">Uncharacterized protein</fullName>
    </submittedName>
</protein>
<keyword evidence="1" id="KW-1133">Transmembrane helix</keyword>
<keyword evidence="1" id="KW-0812">Transmembrane</keyword>
<name>A0A6C0DVH6_9ZZZZ</name>
<organism evidence="2">
    <name type="scientific">viral metagenome</name>
    <dbReference type="NCBI Taxonomy" id="1070528"/>
    <lineage>
        <taxon>unclassified sequences</taxon>
        <taxon>metagenomes</taxon>
        <taxon>organismal metagenomes</taxon>
    </lineage>
</organism>
<dbReference type="AlphaFoldDB" id="A0A6C0DVH6"/>
<feature type="transmembrane region" description="Helical" evidence="1">
    <location>
        <begin position="6"/>
        <end position="24"/>
    </location>
</feature>
<evidence type="ECO:0000256" key="1">
    <source>
        <dbReference type="SAM" id="Phobius"/>
    </source>
</evidence>
<dbReference type="EMBL" id="MN739677">
    <property type="protein sequence ID" value="QHT20019.1"/>
    <property type="molecule type" value="Genomic_DNA"/>
</dbReference>
<evidence type="ECO:0000313" key="2">
    <source>
        <dbReference type="EMBL" id="QHT20019.1"/>
    </source>
</evidence>
<accession>A0A6C0DVH6</accession>
<reference evidence="2" key="1">
    <citation type="journal article" date="2020" name="Nature">
        <title>Giant virus diversity and host interactions through global metagenomics.</title>
        <authorList>
            <person name="Schulz F."/>
            <person name="Roux S."/>
            <person name="Paez-Espino D."/>
            <person name="Jungbluth S."/>
            <person name="Walsh D.A."/>
            <person name="Denef V.J."/>
            <person name="McMahon K.D."/>
            <person name="Konstantinidis K.T."/>
            <person name="Eloe-Fadrosh E.A."/>
            <person name="Kyrpides N.C."/>
            <person name="Woyke T."/>
        </authorList>
    </citation>
    <scope>NUCLEOTIDE SEQUENCE</scope>
    <source>
        <strain evidence="2">GVMAG-M-3300023174-60</strain>
    </source>
</reference>
<keyword evidence="1" id="KW-0472">Membrane</keyword>
<sequence length="74" mass="7843">MLSWLYDIFVTVVTFVMGLFGFDLKKRSVTFADDAKDAPKESVAASPDTTVSSTVTAATVSETVTETSAVTESA</sequence>
<proteinExistence type="predicted"/>